<dbReference type="SUPFAM" id="SSF81452">
    <property type="entry name" value="Cytochrome c oxidase subunit III-like"/>
    <property type="match status" value="1"/>
</dbReference>
<feature type="transmembrane region" description="Helical" evidence="8">
    <location>
        <begin position="224"/>
        <end position="243"/>
    </location>
</feature>
<evidence type="ECO:0000313" key="10">
    <source>
        <dbReference type="EMBL" id="PXV71251.1"/>
    </source>
</evidence>
<evidence type="ECO:0000256" key="2">
    <source>
        <dbReference type="ARBA" id="ARBA00010581"/>
    </source>
</evidence>
<dbReference type="GO" id="GO:0019646">
    <property type="term" value="P:aerobic electron transport chain"/>
    <property type="evidence" value="ECO:0007669"/>
    <property type="project" value="InterPro"/>
</dbReference>
<evidence type="ECO:0000256" key="7">
    <source>
        <dbReference type="SAM" id="MobiDB-lite"/>
    </source>
</evidence>
<protein>
    <submittedName>
        <fullName evidence="10">Nitric oxide reductase NorE protein</fullName>
    </submittedName>
</protein>
<comment type="caution">
    <text evidence="10">The sequence shown here is derived from an EMBL/GenBank/DDBJ whole genome shotgun (WGS) entry which is preliminary data.</text>
</comment>
<dbReference type="InterPro" id="IPR000298">
    <property type="entry name" value="Cyt_c_oxidase-like_su3"/>
</dbReference>
<feature type="transmembrane region" description="Helical" evidence="8">
    <location>
        <begin position="146"/>
        <end position="162"/>
    </location>
</feature>
<dbReference type="RefSeq" id="WP_110263387.1">
    <property type="nucleotide sequence ID" value="NZ_CAKZQT010000007.1"/>
</dbReference>
<dbReference type="InterPro" id="IPR024791">
    <property type="entry name" value="Cyt_c/ubiquinol_Oxase_su3"/>
</dbReference>
<dbReference type="PANTHER" id="PTHR11403">
    <property type="entry name" value="CYTOCHROME C OXIDASE SUBUNIT III"/>
    <property type="match status" value="1"/>
</dbReference>
<evidence type="ECO:0000256" key="3">
    <source>
        <dbReference type="ARBA" id="ARBA00022692"/>
    </source>
</evidence>
<keyword evidence="5 8" id="KW-0472">Membrane</keyword>
<feature type="transmembrane region" description="Helical" evidence="8">
    <location>
        <begin position="182"/>
        <end position="203"/>
    </location>
</feature>
<dbReference type="Proteomes" id="UP000248330">
    <property type="component" value="Unassembled WGS sequence"/>
</dbReference>
<keyword evidence="11" id="KW-1185">Reference proteome</keyword>
<name>A0A318EJ99_9GAMM</name>
<evidence type="ECO:0000256" key="4">
    <source>
        <dbReference type="ARBA" id="ARBA00022989"/>
    </source>
</evidence>
<feature type="domain" description="Heme-copper oxidase subunit III family profile" evidence="9">
    <location>
        <begin position="69"/>
        <end position="244"/>
    </location>
</feature>
<comment type="similarity">
    <text evidence="2 6">Belongs to the cytochrome c oxidase subunit 3 family.</text>
</comment>
<dbReference type="InterPro" id="IPR013833">
    <property type="entry name" value="Cyt_c_oxidase_su3_a-hlx"/>
</dbReference>
<accession>A0A318EJ99</accession>
<dbReference type="GO" id="GO:0004129">
    <property type="term" value="F:cytochrome-c oxidase activity"/>
    <property type="evidence" value="ECO:0007669"/>
    <property type="project" value="InterPro"/>
</dbReference>
<evidence type="ECO:0000313" key="11">
    <source>
        <dbReference type="Proteomes" id="UP000248330"/>
    </source>
</evidence>
<evidence type="ECO:0000256" key="5">
    <source>
        <dbReference type="ARBA" id="ARBA00023136"/>
    </source>
</evidence>
<evidence type="ECO:0000256" key="1">
    <source>
        <dbReference type="ARBA" id="ARBA00004141"/>
    </source>
</evidence>
<feature type="region of interest" description="Disordered" evidence="7">
    <location>
        <begin position="41"/>
        <end position="60"/>
    </location>
</feature>
<feature type="transmembrane region" description="Helical" evidence="8">
    <location>
        <begin position="72"/>
        <end position="92"/>
    </location>
</feature>
<organism evidence="10 11">
    <name type="scientific">Sinimarinibacterium flocculans</name>
    <dbReference type="NCBI Taxonomy" id="985250"/>
    <lineage>
        <taxon>Bacteria</taxon>
        <taxon>Pseudomonadati</taxon>
        <taxon>Pseudomonadota</taxon>
        <taxon>Gammaproteobacteria</taxon>
        <taxon>Nevskiales</taxon>
        <taxon>Nevskiaceae</taxon>
        <taxon>Sinimarinibacterium</taxon>
    </lineage>
</organism>
<evidence type="ECO:0000256" key="6">
    <source>
        <dbReference type="RuleBase" id="RU003376"/>
    </source>
</evidence>
<dbReference type="GO" id="GO:0005886">
    <property type="term" value="C:plasma membrane"/>
    <property type="evidence" value="ECO:0007669"/>
    <property type="project" value="UniProtKB-SubCell"/>
</dbReference>
<dbReference type="Pfam" id="PF00510">
    <property type="entry name" value="COX3"/>
    <property type="match status" value="1"/>
</dbReference>
<dbReference type="InterPro" id="IPR035973">
    <property type="entry name" value="Cyt_c_oxidase_su3-like_sf"/>
</dbReference>
<evidence type="ECO:0000256" key="8">
    <source>
        <dbReference type="SAM" id="Phobius"/>
    </source>
</evidence>
<dbReference type="CDD" id="cd02862">
    <property type="entry name" value="NorE_like"/>
    <property type="match status" value="1"/>
</dbReference>
<comment type="subcellular location">
    <subcellularLocation>
        <location evidence="6">Cell membrane</location>
        <topology evidence="6">Multi-pass membrane protein</topology>
    </subcellularLocation>
    <subcellularLocation>
        <location evidence="1">Membrane</location>
        <topology evidence="1">Multi-pass membrane protein</topology>
    </subcellularLocation>
</comment>
<dbReference type="Gene3D" id="1.20.120.80">
    <property type="entry name" value="Cytochrome c oxidase, subunit III, four-helix bundle"/>
    <property type="match status" value="1"/>
</dbReference>
<sequence>MHVTSNDVPLSRLREWAGERAAARSDAEAGTLLHAADAAPSPAASRQPLPQAGEAKASGSLPSNAIPGRIDIWIFVAIEVVIFSSYFVAYMLHRVWEPALYLESQQQLSQHFGAANTVILLVSSWLMAGAVQAAREGRHAAAQRQVWATMAFGGLFIASKLVEWSSKIGDGYTLTTNGFFTFYYFLTGIHVVHVLMGFGFLAVAIHQMHSPARRSMPAIEACGIYWHMVDFLWVIIFALLYVMR</sequence>
<dbReference type="AlphaFoldDB" id="A0A318EJ99"/>
<proteinExistence type="inferred from homology"/>
<dbReference type="EMBL" id="QICN01000001">
    <property type="protein sequence ID" value="PXV71251.1"/>
    <property type="molecule type" value="Genomic_DNA"/>
</dbReference>
<dbReference type="OrthoDB" id="9810850at2"/>
<keyword evidence="3 6" id="KW-0812">Transmembrane</keyword>
<dbReference type="PANTHER" id="PTHR11403:SF6">
    <property type="entry name" value="NITRIC OXIDE REDUCTASE SUBUNIT E"/>
    <property type="match status" value="1"/>
</dbReference>
<gene>
    <name evidence="10" type="ORF">C8D93_101296</name>
</gene>
<evidence type="ECO:0000259" key="9">
    <source>
        <dbReference type="PROSITE" id="PS50253"/>
    </source>
</evidence>
<keyword evidence="4 8" id="KW-1133">Transmembrane helix</keyword>
<dbReference type="PROSITE" id="PS50253">
    <property type="entry name" value="COX3"/>
    <property type="match status" value="1"/>
</dbReference>
<reference evidence="10 11" key="1">
    <citation type="submission" date="2018-04" db="EMBL/GenBank/DDBJ databases">
        <title>Genomic Encyclopedia of Type Strains, Phase IV (KMG-IV): sequencing the most valuable type-strain genomes for metagenomic binning, comparative biology and taxonomic classification.</title>
        <authorList>
            <person name="Goeker M."/>
        </authorList>
    </citation>
    <scope>NUCLEOTIDE SEQUENCE [LARGE SCALE GENOMIC DNA]</scope>
    <source>
        <strain evidence="10 11">DSM 104150</strain>
    </source>
</reference>
<feature type="transmembrane region" description="Helical" evidence="8">
    <location>
        <begin position="112"/>
        <end position="134"/>
    </location>
</feature>
<feature type="compositionally biased region" description="Low complexity" evidence="7">
    <location>
        <begin position="41"/>
        <end position="52"/>
    </location>
</feature>